<evidence type="ECO:0000256" key="6">
    <source>
        <dbReference type="ARBA" id="ARBA00022801"/>
    </source>
</evidence>
<comment type="similarity">
    <text evidence="2">Belongs to the endoribonuclease YbeY family.</text>
</comment>
<reference evidence="9" key="2">
    <citation type="submission" date="2018-05" db="EMBL/GenBank/DDBJ databases">
        <title>OmerRS3 (Oryza meridionalis Reference Sequence Version 3).</title>
        <authorList>
            <person name="Zhang J."/>
            <person name="Kudrna D."/>
            <person name="Lee S."/>
            <person name="Talag J."/>
            <person name="Welchert J."/>
            <person name="Wing R.A."/>
        </authorList>
    </citation>
    <scope>NUCLEOTIDE SEQUENCE [LARGE SCALE GENOMIC DNA]</scope>
    <source>
        <strain evidence="9">OR44</strain>
    </source>
</reference>
<feature type="compositionally biased region" description="Low complexity" evidence="8">
    <location>
        <begin position="103"/>
        <end position="114"/>
    </location>
</feature>
<reference evidence="9" key="1">
    <citation type="submission" date="2015-04" db="UniProtKB">
        <authorList>
            <consortium name="EnsemblPlants"/>
        </authorList>
    </citation>
    <scope>IDENTIFICATION</scope>
</reference>
<comment type="cofactor">
    <cofactor evidence="1">
        <name>Zn(2+)</name>
        <dbReference type="ChEBI" id="CHEBI:29105"/>
    </cofactor>
</comment>
<dbReference type="EnsemblPlants" id="OMERI06G08970.2">
    <property type="protein sequence ID" value="OMERI06G08970.2"/>
    <property type="gene ID" value="OMERI06G08970"/>
</dbReference>
<feature type="compositionally biased region" description="Pro residues" evidence="8">
    <location>
        <begin position="115"/>
        <end position="126"/>
    </location>
</feature>
<feature type="region of interest" description="Disordered" evidence="8">
    <location>
        <begin position="141"/>
        <end position="164"/>
    </location>
</feature>
<name>A0A0E0DZ23_9ORYZ</name>
<keyword evidence="10" id="KW-1185">Reference proteome</keyword>
<dbReference type="EnsemblPlants" id="OMERI06G08970.5">
    <property type="protein sequence ID" value="OMERI06G08970.5"/>
    <property type="gene ID" value="OMERI06G08970"/>
</dbReference>
<dbReference type="SUPFAM" id="SSF55486">
    <property type="entry name" value="Metalloproteases ('zincins'), catalytic domain"/>
    <property type="match status" value="1"/>
</dbReference>
<keyword evidence="3" id="KW-0540">Nuclease</keyword>
<dbReference type="InterPro" id="IPR002036">
    <property type="entry name" value="YbeY"/>
</dbReference>
<dbReference type="Gramene" id="OMERI06G08970.2">
    <property type="protein sequence ID" value="OMERI06G08970.2"/>
    <property type="gene ID" value="OMERI06G08970"/>
</dbReference>
<dbReference type="Proteomes" id="UP000008021">
    <property type="component" value="Chromosome 6"/>
</dbReference>
<dbReference type="HOGENOM" id="CLU_024900_1_0_1"/>
<dbReference type="CDD" id="cd07516">
    <property type="entry name" value="HAD_Pase"/>
    <property type="match status" value="1"/>
</dbReference>
<dbReference type="PANTHER" id="PTHR46986:SF1">
    <property type="entry name" value="ENDORIBONUCLEASE YBEY, CHLOROPLASTIC"/>
    <property type="match status" value="1"/>
</dbReference>
<dbReference type="SFLD" id="SFLDS00003">
    <property type="entry name" value="Haloacid_Dehalogenase"/>
    <property type="match status" value="1"/>
</dbReference>
<dbReference type="NCBIfam" id="TIGR00043">
    <property type="entry name" value="rRNA maturation RNase YbeY"/>
    <property type="match status" value="1"/>
</dbReference>
<organism evidence="9">
    <name type="scientific">Oryza meridionalis</name>
    <dbReference type="NCBI Taxonomy" id="40149"/>
    <lineage>
        <taxon>Eukaryota</taxon>
        <taxon>Viridiplantae</taxon>
        <taxon>Streptophyta</taxon>
        <taxon>Embryophyta</taxon>
        <taxon>Tracheophyta</taxon>
        <taxon>Spermatophyta</taxon>
        <taxon>Magnoliopsida</taxon>
        <taxon>Liliopsida</taxon>
        <taxon>Poales</taxon>
        <taxon>Poaceae</taxon>
        <taxon>BOP clade</taxon>
        <taxon>Oryzoideae</taxon>
        <taxon>Oryzeae</taxon>
        <taxon>Oryzinae</taxon>
        <taxon>Oryza</taxon>
    </lineage>
</organism>
<evidence type="ECO:0000256" key="5">
    <source>
        <dbReference type="ARBA" id="ARBA00022759"/>
    </source>
</evidence>
<dbReference type="NCBIfam" id="TIGR01484">
    <property type="entry name" value="HAD-SF-IIB"/>
    <property type="match status" value="1"/>
</dbReference>
<keyword evidence="6" id="KW-0378">Hydrolase</keyword>
<evidence type="ECO:0000256" key="8">
    <source>
        <dbReference type="SAM" id="MobiDB-lite"/>
    </source>
</evidence>
<dbReference type="InterPro" id="IPR006379">
    <property type="entry name" value="HAD-SF_hydro_IIB"/>
</dbReference>
<dbReference type="SUPFAM" id="SSF56784">
    <property type="entry name" value="HAD-like"/>
    <property type="match status" value="1"/>
</dbReference>
<evidence type="ECO:0000256" key="2">
    <source>
        <dbReference type="ARBA" id="ARBA00010875"/>
    </source>
</evidence>
<dbReference type="HAMAP" id="MF_00009">
    <property type="entry name" value="Endoribonucl_YbeY"/>
    <property type="match status" value="1"/>
</dbReference>
<sequence length="651" mass="70798">MDGRNETQDIRSAEENQTDQHENPPPPPNPIPSHPLSSPAAAAGGGGGGGSSSSASTTMARIVSRALPFASRSPQLGAALIRSAPMRCPPLPAAAPTASLLTWRGFTPSSEPSRSGPPPPPLPMPPFAGFLAGIRSFRRGRRGQSAARRAQPQDPIPSPPPAPKESEIELYARIGIDDDTPEDPEVLNIVEILKLNVPMAMKIALDGLLDSNYKTRDTSISDVGRYDKVEVSVLLCNDNFIQNLNKEWRGEDSCIEMLSMSQYIPDLDVPILMLGDIVISVETAARQAEERGHTLLDEVRILAVRGILRLLGFDHQTSDESAVEMEKEEQLILKSLRWKGKNLAKSVLDSGKRHTETSDGQVTSGLKRAGSLRFYRPKFKYIFCDMDGTLLNSKSQVTARNAEALREARSRGVNIVIATGKARPAVIDALNMVDLSGRTGIVSESSPGIFLQGLLVYGLQGREIYKRNLDQEVCREALLYSLEQKVPLVAFSQDRCFSMYDDPLVDSLHYVYHEPKAEIVSSIDQLLGTAEIQKVLFLETPEGISSALRPFWEKAIEGRARMVQAQPDMLELVPPATSKGNGVKILLDHLCISPDEVMAIGDGENDIEMLQIASLGVALANGSEKTKAVANIIGATNDEDGVAQAIYDYAF</sequence>
<dbReference type="PANTHER" id="PTHR46986">
    <property type="entry name" value="ENDORIBONUCLEASE YBEY, CHLOROPLASTIC"/>
    <property type="match status" value="1"/>
</dbReference>
<dbReference type="Pfam" id="PF02130">
    <property type="entry name" value="YbeY"/>
    <property type="match status" value="1"/>
</dbReference>
<dbReference type="InterPro" id="IPR036412">
    <property type="entry name" value="HAD-like_sf"/>
</dbReference>
<feature type="compositionally biased region" description="Low complexity" evidence="8">
    <location>
        <begin position="143"/>
        <end position="153"/>
    </location>
</feature>
<feature type="compositionally biased region" description="Basic and acidic residues" evidence="8">
    <location>
        <begin position="1"/>
        <end position="22"/>
    </location>
</feature>
<evidence type="ECO:0000256" key="4">
    <source>
        <dbReference type="ARBA" id="ARBA00022723"/>
    </source>
</evidence>
<dbReference type="PROSITE" id="PS01228">
    <property type="entry name" value="COF_1"/>
    <property type="match status" value="1"/>
</dbReference>
<dbReference type="Gene3D" id="3.40.390.30">
    <property type="entry name" value="Metalloproteases ('zincins'), catalytic domain"/>
    <property type="match status" value="1"/>
</dbReference>
<evidence type="ECO:0000256" key="1">
    <source>
        <dbReference type="ARBA" id="ARBA00001947"/>
    </source>
</evidence>
<dbReference type="GO" id="GO:0004519">
    <property type="term" value="F:endonuclease activity"/>
    <property type="evidence" value="ECO:0007669"/>
    <property type="project" value="UniProtKB-KW"/>
</dbReference>
<dbReference type="Pfam" id="PF08282">
    <property type="entry name" value="Hydrolase_3"/>
    <property type="match status" value="1"/>
</dbReference>
<feature type="compositionally biased region" description="Pro residues" evidence="8">
    <location>
        <begin position="23"/>
        <end position="33"/>
    </location>
</feature>
<keyword evidence="7" id="KW-0862">Zinc</keyword>
<dbReference type="STRING" id="40149.A0A0E0DZ23"/>
<dbReference type="eggNOG" id="ENOG502QUN8">
    <property type="taxonomic scope" value="Eukaryota"/>
</dbReference>
<feature type="region of interest" description="Disordered" evidence="8">
    <location>
        <begin position="1"/>
        <end position="58"/>
    </location>
</feature>
<dbReference type="GO" id="GO:0006364">
    <property type="term" value="P:rRNA processing"/>
    <property type="evidence" value="ECO:0007669"/>
    <property type="project" value="InterPro"/>
</dbReference>
<dbReference type="PROSITE" id="PS01229">
    <property type="entry name" value="COF_2"/>
    <property type="match status" value="1"/>
</dbReference>
<dbReference type="NCBIfam" id="TIGR00099">
    <property type="entry name" value="Cof-subfamily"/>
    <property type="match status" value="1"/>
</dbReference>
<dbReference type="GO" id="GO:0004222">
    <property type="term" value="F:metalloendopeptidase activity"/>
    <property type="evidence" value="ECO:0007669"/>
    <property type="project" value="InterPro"/>
</dbReference>
<evidence type="ECO:0008006" key="11">
    <source>
        <dbReference type="Google" id="ProtNLM"/>
    </source>
</evidence>
<dbReference type="Gene3D" id="3.30.1240.10">
    <property type="match status" value="1"/>
</dbReference>
<dbReference type="InterPro" id="IPR023091">
    <property type="entry name" value="MetalPrtase_cat_dom_sf_prd"/>
</dbReference>
<dbReference type="SFLD" id="SFLDG01140">
    <property type="entry name" value="C2.B:_Phosphomannomutase_and_P"/>
    <property type="match status" value="1"/>
</dbReference>
<accession>A0A0E0DZ23</accession>
<keyword evidence="5" id="KW-0255">Endonuclease</keyword>
<evidence type="ECO:0000256" key="7">
    <source>
        <dbReference type="ARBA" id="ARBA00022833"/>
    </source>
</evidence>
<evidence type="ECO:0000256" key="3">
    <source>
        <dbReference type="ARBA" id="ARBA00022722"/>
    </source>
</evidence>
<feature type="region of interest" description="Disordered" evidence="8">
    <location>
        <begin position="103"/>
        <end position="127"/>
    </location>
</feature>
<dbReference type="Gramene" id="OMERI06G08970.5">
    <property type="protein sequence ID" value="OMERI06G08970.5"/>
    <property type="gene ID" value="OMERI06G08970"/>
</dbReference>
<dbReference type="Gene3D" id="3.40.50.1000">
    <property type="entry name" value="HAD superfamily/HAD-like"/>
    <property type="match status" value="1"/>
</dbReference>
<evidence type="ECO:0000313" key="9">
    <source>
        <dbReference type="EnsemblPlants" id="OMERI06G08970.5"/>
    </source>
</evidence>
<keyword evidence="4" id="KW-0479">Metal-binding</keyword>
<proteinExistence type="inferred from homology"/>
<dbReference type="InterPro" id="IPR000150">
    <property type="entry name" value="Cof"/>
</dbReference>
<evidence type="ECO:0000313" key="10">
    <source>
        <dbReference type="Proteomes" id="UP000008021"/>
    </source>
</evidence>
<dbReference type="InterPro" id="IPR023214">
    <property type="entry name" value="HAD_sf"/>
</dbReference>
<protein>
    <recommendedName>
        <fullName evidence="11">Sugar-phosphatase</fullName>
    </recommendedName>
</protein>
<dbReference type="GO" id="GO:0046872">
    <property type="term" value="F:metal ion binding"/>
    <property type="evidence" value="ECO:0007669"/>
    <property type="project" value="UniProtKB-KW"/>
</dbReference>
<dbReference type="AlphaFoldDB" id="A0A0E0DZ23"/>
<feature type="compositionally biased region" description="Pro residues" evidence="8">
    <location>
        <begin position="154"/>
        <end position="163"/>
    </location>
</feature>